<reference evidence="11" key="1">
    <citation type="submission" date="2016-02" db="EMBL/GenBank/DDBJ databases">
        <title>Comparative genomics of biotechnologically important yeasts.</title>
        <authorList>
            <consortium name="DOE Joint Genome Institute"/>
            <person name="Riley R."/>
            <person name="Haridas S."/>
            <person name="Wolfe K.H."/>
            <person name="Lopes M.R."/>
            <person name="Hittinger C.T."/>
            <person name="Goker M."/>
            <person name="Salamov A."/>
            <person name="Wisecaver J."/>
            <person name="Long T.M."/>
            <person name="Aerts A.L."/>
            <person name="Barry K."/>
            <person name="Choi C."/>
            <person name="Clum A."/>
            <person name="Coughlan A.Y."/>
            <person name="Deshpande S."/>
            <person name="Douglass A.P."/>
            <person name="Hanson S.J."/>
            <person name="Klenk H.-P."/>
            <person name="Labutti K."/>
            <person name="Lapidus A."/>
            <person name="Lindquist E."/>
            <person name="Lipzen A."/>
            <person name="Meier-Kolthoff J.P."/>
            <person name="Ohm R.A."/>
            <person name="Otillar R.P."/>
            <person name="Pangilinan J."/>
            <person name="Peng Y."/>
            <person name="Rokas A."/>
            <person name="Rosa C.A."/>
            <person name="Scheuner C."/>
            <person name="Sibirny A.A."/>
            <person name="Slot J.C."/>
            <person name="Stielow J.B."/>
            <person name="Sun H."/>
            <person name="Kurtzman C.P."/>
            <person name="Blackwell M."/>
            <person name="Jeffries T.W."/>
            <person name="Grigoriev I.V."/>
        </authorList>
    </citation>
    <scope>NUCLEOTIDE SEQUENCE [LARGE SCALE GENOMIC DNA]</scope>
    <source>
        <strain evidence="11">NRRL Y-17796</strain>
    </source>
</reference>
<dbReference type="InterPro" id="IPR036397">
    <property type="entry name" value="RNaseH_sf"/>
</dbReference>
<dbReference type="GO" id="GO:0010629">
    <property type="term" value="P:negative regulation of gene expression"/>
    <property type="evidence" value="ECO:0007669"/>
    <property type="project" value="UniProtKB-ARBA"/>
</dbReference>
<evidence type="ECO:0000256" key="4">
    <source>
        <dbReference type="ARBA" id="ARBA00022801"/>
    </source>
</evidence>
<keyword evidence="11" id="KW-1185">Reference proteome</keyword>
<proteinExistence type="inferred from homology"/>
<dbReference type="CDD" id="cd06145">
    <property type="entry name" value="REX1_like"/>
    <property type="match status" value="1"/>
</dbReference>
<keyword evidence="3" id="KW-0540">Nuclease</keyword>
<keyword evidence="5" id="KW-0269">Exonuclease</keyword>
<sequence length="530" mass="58240">MSSLRTLILYLNSNAALAPQFLAVANRQNVQRTLILSVRGLTLPVFGLNDNPSPVAPIPMSEIKVPPHLDAISNLFSFLWPTKGPGAQTRLVPVASALLFAPMTKAERTQQKKDAELGPKASYDDLVLSIDELRTHNYPIHPATPGLISDPAIEYDRGTDWQDTELLTENDTPLPPKILGLDCEMCLSKTEQILARVSIVDVSGKVLLDEFVKPTKPITDYLTKYSGITAEILEGATMTFEEAQSKVLNLVSANDFLVGHSLECDLNVLKIRHPKVIDTAVRYHHARGSHMKPSLKYLAEKFLNMTIQQDISGHDSIDDALAAVNLAKEKIGKHISFGQFLDLEESIFKRISACSSDGSPGLGGHDRTCAVVDYGHPDKSYPYAQATITCADDDEVVDGIVDVLGSHDVVYARLRDVESASRMSASNITEEEVTPLLESNEYNVALEALNRRLSKIFRSVPPSSAIILLSGTGDTRLFNALLEKQRRFKKEYNAGVPWESLTVKWTDDDAQSLLKAADIARSGLSFITMT</sequence>
<dbReference type="SUPFAM" id="SSF53098">
    <property type="entry name" value="Ribonuclease H-like"/>
    <property type="match status" value="1"/>
</dbReference>
<evidence type="ECO:0000256" key="1">
    <source>
        <dbReference type="ARBA" id="ARBA00004123"/>
    </source>
</evidence>
<evidence type="ECO:0000256" key="8">
    <source>
        <dbReference type="ARBA" id="ARBA00039985"/>
    </source>
</evidence>
<dbReference type="OrthoDB" id="206335at2759"/>
<keyword evidence="4" id="KW-0378">Hydrolase</keyword>
<evidence type="ECO:0000256" key="2">
    <source>
        <dbReference type="ARBA" id="ARBA00006357"/>
    </source>
</evidence>
<dbReference type="GO" id="GO:0005634">
    <property type="term" value="C:nucleus"/>
    <property type="evidence" value="ECO:0007669"/>
    <property type="project" value="UniProtKB-SubCell"/>
</dbReference>
<dbReference type="PANTHER" id="PTHR12801:SF157">
    <property type="entry name" value="SMALL RNA DEGRADING NUCLEASE 5"/>
    <property type="match status" value="1"/>
</dbReference>
<feature type="domain" description="Exonuclease" evidence="9">
    <location>
        <begin position="177"/>
        <end position="336"/>
    </location>
</feature>
<evidence type="ECO:0000256" key="3">
    <source>
        <dbReference type="ARBA" id="ARBA00022722"/>
    </source>
</evidence>
<name>A0A1E4TBN1_9ASCO</name>
<dbReference type="SMART" id="SM00479">
    <property type="entry name" value="EXOIII"/>
    <property type="match status" value="1"/>
</dbReference>
<dbReference type="AlphaFoldDB" id="A0A1E4TBN1"/>
<keyword evidence="6" id="KW-0539">Nucleus</keyword>
<accession>A0A1E4TBN1</accession>
<evidence type="ECO:0000256" key="6">
    <source>
        <dbReference type="ARBA" id="ARBA00023242"/>
    </source>
</evidence>
<organism evidence="10 11">
    <name type="scientific">Tortispora caseinolytica NRRL Y-17796</name>
    <dbReference type="NCBI Taxonomy" id="767744"/>
    <lineage>
        <taxon>Eukaryota</taxon>
        <taxon>Fungi</taxon>
        <taxon>Dikarya</taxon>
        <taxon>Ascomycota</taxon>
        <taxon>Saccharomycotina</taxon>
        <taxon>Trigonopsidomycetes</taxon>
        <taxon>Trigonopsidales</taxon>
        <taxon>Trigonopsidaceae</taxon>
        <taxon>Tortispora</taxon>
    </lineage>
</organism>
<dbReference type="FunFam" id="3.30.420.10:FF:000031">
    <property type="entry name" value="RNA exonuclease 1"/>
    <property type="match status" value="1"/>
</dbReference>
<comment type="similarity">
    <text evidence="2">Belongs to the REXO1/REXO3 family.</text>
</comment>
<comment type="subcellular location">
    <subcellularLocation>
        <location evidence="1">Nucleus</location>
    </subcellularLocation>
</comment>
<dbReference type="Proteomes" id="UP000095023">
    <property type="component" value="Unassembled WGS sequence"/>
</dbReference>
<dbReference type="InterPro" id="IPR012337">
    <property type="entry name" value="RNaseH-like_sf"/>
</dbReference>
<protein>
    <recommendedName>
        <fullName evidence="8">RNA exonuclease 3</fullName>
    </recommendedName>
</protein>
<evidence type="ECO:0000256" key="5">
    <source>
        <dbReference type="ARBA" id="ARBA00022839"/>
    </source>
</evidence>
<dbReference type="EMBL" id="KV453843">
    <property type="protein sequence ID" value="ODV89149.1"/>
    <property type="molecule type" value="Genomic_DNA"/>
</dbReference>
<evidence type="ECO:0000259" key="9">
    <source>
        <dbReference type="SMART" id="SM00479"/>
    </source>
</evidence>
<evidence type="ECO:0000313" key="11">
    <source>
        <dbReference type="Proteomes" id="UP000095023"/>
    </source>
</evidence>
<dbReference type="Pfam" id="PF00929">
    <property type="entry name" value="RNase_T"/>
    <property type="match status" value="1"/>
</dbReference>
<evidence type="ECO:0000256" key="7">
    <source>
        <dbReference type="ARBA" id="ARBA00037201"/>
    </source>
</evidence>
<dbReference type="InterPro" id="IPR034922">
    <property type="entry name" value="REX1-like_exo"/>
</dbReference>
<dbReference type="GO" id="GO:0003676">
    <property type="term" value="F:nucleic acid binding"/>
    <property type="evidence" value="ECO:0007669"/>
    <property type="project" value="InterPro"/>
</dbReference>
<dbReference type="PANTHER" id="PTHR12801">
    <property type="entry name" value="RNA EXONUCLEASE REXO1 / RECO3 FAMILY MEMBER-RELATED"/>
    <property type="match status" value="1"/>
</dbReference>
<evidence type="ECO:0000313" key="10">
    <source>
        <dbReference type="EMBL" id="ODV89149.1"/>
    </source>
</evidence>
<gene>
    <name evidence="10" type="ORF">CANCADRAFT_29263</name>
</gene>
<dbReference type="GO" id="GO:0004527">
    <property type="term" value="F:exonuclease activity"/>
    <property type="evidence" value="ECO:0007669"/>
    <property type="project" value="UniProtKB-KW"/>
</dbReference>
<dbReference type="InterPro" id="IPR013520">
    <property type="entry name" value="Ribonucl_H"/>
</dbReference>
<comment type="function">
    <text evidence="7">3' to 5' exoribonuclease required for proper 3' end maturation of MRP RNA and of the U5L snRNA.</text>
</comment>
<dbReference type="InterPro" id="IPR047021">
    <property type="entry name" value="REXO1/3/4-like"/>
</dbReference>
<dbReference type="Gene3D" id="3.30.420.10">
    <property type="entry name" value="Ribonuclease H-like superfamily/Ribonuclease H"/>
    <property type="match status" value="1"/>
</dbReference>